<reference evidence="5" key="1">
    <citation type="submission" date="2023-02" db="EMBL/GenBank/DDBJ databases">
        <title>Genome of toxic invasive species Heracleum sosnowskyi carries increased number of genes despite the absence of recent whole-genome duplications.</title>
        <authorList>
            <person name="Schelkunov M."/>
            <person name="Shtratnikova V."/>
            <person name="Makarenko M."/>
            <person name="Klepikova A."/>
            <person name="Omelchenko D."/>
            <person name="Novikova G."/>
            <person name="Obukhova E."/>
            <person name="Bogdanov V."/>
            <person name="Penin A."/>
            <person name="Logacheva M."/>
        </authorList>
    </citation>
    <scope>NUCLEOTIDE SEQUENCE</scope>
    <source>
        <strain evidence="5">Hsosn_3</strain>
        <tissue evidence="5">Leaf</tissue>
    </source>
</reference>
<dbReference type="EMBL" id="JAUIZM010000008">
    <property type="protein sequence ID" value="KAK1371207.1"/>
    <property type="molecule type" value="Genomic_DNA"/>
</dbReference>
<dbReference type="AlphaFoldDB" id="A0AAD8MFQ5"/>
<sequence>MSNSSSYTLYISICLVSYSALAQGNGTISVGSSLTAADKAATSWYSPSGDFAFGFRKVQDQFLLAIWYDKIPDKTIVWYVNDGTTVPAGSKVQLTADRGLVLSDSGMELKVYSNFN</sequence>
<keyword evidence="6" id="KW-1185">Reference proteome</keyword>
<dbReference type="Proteomes" id="UP001237642">
    <property type="component" value="Unassembled WGS sequence"/>
</dbReference>
<organism evidence="5 6">
    <name type="scientific">Heracleum sosnowskyi</name>
    <dbReference type="NCBI Taxonomy" id="360622"/>
    <lineage>
        <taxon>Eukaryota</taxon>
        <taxon>Viridiplantae</taxon>
        <taxon>Streptophyta</taxon>
        <taxon>Embryophyta</taxon>
        <taxon>Tracheophyta</taxon>
        <taxon>Spermatophyta</taxon>
        <taxon>Magnoliopsida</taxon>
        <taxon>eudicotyledons</taxon>
        <taxon>Gunneridae</taxon>
        <taxon>Pentapetalae</taxon>
        <taxon>asterids</taxon>
        <taxon>campanulids</taxon>
        <taxon>Apiales</taxon>
        <taxon>Apiaceae</taxon>
        <taxon>Apioideae</taxon>
        <taxon>apioid superclade</taxon>
        <taxon>Tordylieae</taxon>
        <taxon>Tordyliinae</taxon>
        <taxon>Heracleum</taxon>
    </lineage>
</organism>
<dbReference type="InterPro" id="IPR051343">
    <property type="entry name" value="G-type_lectin_kinases/EP1-like"/>
</dbReference>
<comment type="caution">
    <text evidence="5">The sequence shown here is derived from an EMBL/GenBank/DDBJ whole genome shotgun (WGS) entry which is preliminary data.</text>
</comment>
<evidence type="ECO:0000256" key="2">
    <source>
        <dbReference type="ARBA" id="ARBA00023180"/>
    </source>
</evidence>
<dbReference type="InterPro" id="IPR036426">
    <property type="entry name" value="Bulb-type_lectin_dom_sf"/>
</dbReference>
<keyword evidence="1 3" id="KW-0732">Signal</keyword>
<protein>
    <submittedName>
        <fullName evidence="5">Bulb-type lectin domain-containing protein</fullName>
    </submittedName>
</protein>
<evidence type="ECO:0000313" key="5">
    <source>
        <dbReference type="EMBL" id="KAK1371207.1"/>
    </source>
</evidence>
<evidence type="ECO:0000256" key="3">
    <source>
        <dbReference type="SAM" id="SignalP"/>
    </source>
</evidence>
<feature type="chain" id="PRO_5042133069" evidence="3">
    <location>
        <begin position="25"/>
        <end position="116"/>
    </location>
</feature>
<evidence type="ECO:0000259" key="4">
    <source>
        <dbReference type="PROSITE" id="PS50927"/>
    </source>
</evidence>
<name>A0AAD8MFQ5_9APIA</name>
<dbReference type="PANTHER" id="PTHR47976">
    <property type="entry name" value="G-TYPE LECTIN S-RECEPTOR-LIKE SERINE/THREONINE-PROTEIN KINASE SD2-5"/>
    <property type="match status" value="1"/>
</dbReference>
<feature type="domain" description="Bulb-type lectin" evidence="4">
    <location>
        <begin position="25"/>
        <end position="116"/>
    </location>
</feature>
<proteinExistence type="predicted"/>
<dbReference type="InterPro" id="IPR001480">
    <property type="entry name" value="Bulb-type_lectin_dom"/>
</dbReference>
<keyword evidence="2" id="KW-0325">Glycoprotein</keyword>
<feature type="signal peptide" evidence="3">
    <location>
        <begin position="1"/>
        <end position="24"/>
    </location>
</feature>
<dbReference type="PANTHER" id="PTHR47976:SF15">
    <property type="entry name" value="G-TYPE LECTIN S-RECEPTOR-LIKE SERINE_THREONINE-PROTEIN KINASE RLK1"/>
    <property type="match status" value="1"/>
</dbReference>
<accession>A0AAD8MFQ5</accession>
<evidence type="ECO:0000313" key="6">
    <source>
        <dbReference type="Proteomes" id="UP001237642"/>
    </source>
</evidence>
<reference evidence="5" key="2">
    <citation type="submission" date="2023-05" db="EMBL/GenBank/DDBJ databases">
        <authorList>
            <person name="Schelkunov M.I."/>
        </authorList>
    </citation>
    <scope>NUCLEOTIDE SEQUENCE</scope>
    <source>
        <strain evidence="5">Hsosn_3</strain>
        <tissue evidence="5">Leaf</tissue>
    </source>
</reference>
<dbReference type="PROSITE" id="PS50927">
    <property type="entry name" value="BULB_LECTIN"/>
    <property type="match status" value="1"/>
</dbReference>
<gene>
    <name evidence="5" type="ORF">POM88_037299</name>
</gene>
<dbReference type="Gene3D" id="2.90.10.10">
    <property type="entry name" value="Bulb-type lectin domain"/>
    <property type="match status" value="1"/>
</dbReference>
<evidence type="ECO:0000256" key="1">
    <source>
        <dbReference type="ARBA" id="ARBA00022729"/>
    </source>
</evidence>